<reference evidence="5" key="5">
    <citation type="submission" date="2024-05" db="EMBL/GenBank/DDBJ databases">
        <authorList>
            <person name="Sun Q."/>
            <person name="Sedlacek I."/>
        </authorList>
    </citation>
    <scope>NUCLEOTIDE SEQUENCE</scope>
    <source>
        <strain evidence="5">CCM 8778</strain>
    </source>
</reference>
<dbReference type="InterPro" id="IPR001310">
    <property type="entry name" value="Histidine_triad_HIT"/>
</dbReference>
<evidence type="ECO:0000256" key="2">
    <source>
        <dbReference type="PIRSR" id="PIRSR601310-3"/>
    </source>
</evidence>
<evidence type="ECO:0000313" key="7">
    <source>
        <dbReference type="Proteomes" id="UP000242861"/>
    </source>
</evidence>
<dbReference type="Proteomes" id="UP000242861">
    <property type="component" value="Unassembled WGS sequence"/>
</dbReference>
<dbReference type="Pfam" id="PF01230">
    <property type="entry name" value="HIT"/>
    <property type="match status" value="1"/>
</dbReference>
<dbReference type="PANTHER" id="PTHR46648">
    <property type="entry name" value="HIT FAMILY PROTEIN 1"/>
    <property type="match status" value="1"/>
</dbReference>
<dbReference type="PROSITE" id="PS00892">
    <property type="entry name" value="HIT_1"/>
    <property type="match status" value="1"/>
</dbReference>
<dbReference type="Gene3D" id="3.30.428.10">
    <property type="entry name" value="HIT-like"/>
    <property type="match status" value="1"/>
</dbReference>
<organism evidence="6 7">
    <name type="scientific">Pseudomonas fluvialis</name>
    <dbReference type="NCBI Taxonomy" id="1793966"/>
    <lineage>
        <taxon>Bacteria</taxon>
        <taxon>Pseudomonadati</taxon>
        <taxon>Pseudomonadota</taxon>
        <taxon>Gammaproteobacteria</taxon>
        <taxon>Pseudomonadales</taxon>
        <taxon>Pseudomonadaceae</taxon>
        <taxon>Pseudomonas</taxon>
    </lineage>
</organism>
<dbReference type="InterPro" id="IPR019808">
    <property type="entry name" value="Histidine_triad_CS"/>
</dbReference>
<dbReference type="RefSeq" id="WP_093985796.1">
    <property type="nucleotide sequence ID" value="NZ_BMDE01000006.1"/>
</dbReference>
<evidence type="ECO:0000313" key="5">
    <source>
        <dbReference type="EMBL" id="GGH94661.1"/>
    </source>
</evidence>
<reference evidence="5" key="1">
    <citation type="journal article" date="2014" name="Int. J. Syst. Evol. Microbiol.">
        <title>Complete genome of a new Firmicutes species belonging to the dominant human colonic microbiota ('Ruminococcus bicirculans') reveals two chromosomes and a selective capacity to utilize plant glucans.</title>
        <authorList>
            <consortium name="NISC Comparative Sequencing Program"/>
            <person name="Wegmann U."/>
            <person name="Louis P."/>
            <person name="Goesmann A."/>
            <person name="Henrissat B."/>
            <person name="Duncan S.H."/>
            <person name="Flint H.J."/>
        </authorList>
    </citation>
    <scope>NUCLEOTIDE SEQUENCE</scope>
    <source>
        <strain evidence="5">CCM 8778</strain>
    </source>
</reference>
<dbReference type="PROSITE" id="PS51084">
    <property type="entry name" value="HIT_2"/>
    <property type="match status" value="1"/>
</dbReference>
<evidence type="ECO:0000256" key="3">
    <source>
        <dbReference type="PROSITE-ProRule" id="PRU00464"/>
    </source>
</evidence>
<keyword evidence="8" id="KW-1185">Reference proteome</keyword>
<feature type="active site" description="Tele-AMP-histidine intermediate" evidence="1">
    <location>
        <position position="99"/>
    </location>
</feature>
<feature type="domain" description="HIT" evidence="4">
    <location>
        <begin position="4"/>
        <end position="112"/>
    </location>
</feature>
<accession>A0A2I0CU15</accession>
<feature type="short sequence motif" description="Histidine triad motif" evidence="2 3">
    <location>
        <begin position="97"/>
        <end position="101"/>
    </location>
</feature>
<gene>
    <name evidence="6" type="ORF">CW360_00745</name>
    <name evidence="5" type="ORF">GCM10007363_22120</name>
</gene>
<dbReference type="InterPro" id="IPR036265">
    <property type="entry name" value="HIT-like_sf"/>
</dbReference>
<evidence type="ECO:0000259" key="4">
    <source>
        <dbReference type="PROSITE" id="PS51084"/>
    </source>
</evidence>
<proteinExistence type="predicted"/>
<dbReference type="EMBL" id="PIYS01000002">
    <property type="protein sequence ID" value="PKF73021.1"/>
    <property type="molecule type" value="Genomic_DNA"/>
</dbReference>
<dbReference type="GO" id="GO:0003824">
    <property type="term" value="F:catalytic activity"/>
    <property type="evidence" value="ECO:0007669"/>
    <property type="project" value="InterPro"/>
</dbReference>
<comment type="caution">
    <text evidence="6">The sequence shown here is derived from an EMBL/GenBank/DDBJ whole genome shotgun (WGS) entry which is preliminary data.</text>
</comment>
<protein>
    <submittedName>
        <fullName evidence="6">HIT family protein</fullName>
    </submittedName>
</protein>
<evidence type="ECO:0000313" key="6">
    <source>
        <dbReference type="EMBL" id="PKF73021.1"/>
    </source>
</evidence>
<dbReference type="AlphaFoldDB" id="A0A2I0CU15"/>
<dbReference type="InterPro" id="IPR011146">
    <property type="entry name" value="HIT-like"/>
</dbReference>
<sequence>MDCVFCALLEGRLPADIVYSDAQHVVLLDIYPLRPWHVLIVSRQHAPFLSDLQAPARDSLLALAERLGRALRRADPCIAGVNLLLNDGPLANQHIAHLHLHLIPRRRGDLPALCWRILTRFLPFGRARLQRRLREQTQCLRQALAEEG</sequence>
<dbReference type="PRINTS" id="PR00332">
    <property type="entry name" value="HISTRIAD"/>
</dbReference>
<dbReference type="GO" id="GO:0009117">
    <property type="term" value="P:nucleotide metabolic process"/>
    <property type="evidence" value="ECO:0007669"/>
    <property type="project" value="TreeGrafter"/>
</dbReference>
<reference evidence="8" key="4">
    <citation type="journal article" date="2019" name="Int. J. Syst. Evol. Microbiol.">
        <title>The Global Catalogue of Microorganisms (GCM) 10K type strain sequencing project: providing services to taxonomists for standard genome sequencing and annotation.</title>
        <authorList>
            <consortium name="The Broad Institute Genomics Platform"/>
            <consortium name="The Broad Institute Genome Sequencing Center for Infectious Disease"/>
            <person name="Wu L."/>
            <person name="Ma J."/>
        </authorList>
    </citation>
    <scope>NUCLEOTIDE SEQUENCE [LARGE SCALE GENOMIC DNA]</scope>
    <source>
        <strain evidence="8">CCM 8778</strain>
    </source>
</reference>
<reference evidence="7" key="2">
    <citation type="submission" date="2017-12" db="EMBL/GenBank/DDBJ databases">
        <authorList>
            <person name="Yu X.-Y."/>
        </authorList>
    </citation>
    <scope>NUCLEOTIDE SEQUENCE [LARGE SCALE GENOMIC DNA]</scope>
    <source>
        <strain evidence="7">ZYSR67-Z</strain>
    </source>
</reference>
<name>A0A2I0CU15_9PSED</name>
<reference evidence="6" key="3">
    <citation type="submission" date="2017-12" db="EMBL/GenBank/DDBJ databases">
        <authorList>
            <person name="Hurst M.R.H."/>
        </authorList>
    </citation>
    <scope>NUCLEOTIDE SEQUENCE [LARGE SCALE GENOMIC DNA]</scope>
    <source>
        <strain evidence="6">ZYSR67-Z</strain>
    </source>
</reference>
<dbReference type="SUPFAM" id="SSF54197">
    <property type="entry name" value="HIT-like"/>
    <property type="match status" value="1"/>
</dbReference>
<dbReference type="EMBL" id="BMDE01000006">
    <property type="protein sequence ID" value="GGH94661.1"/>
    <property type="molecule type" value="Genomic_DNA"/>
</dbReference>
<evidence type="ECO:0000256" key="1">
    <source>
        <dbReference type="PIRSR" id="PIRSR601310-1"/>
    </source>
</evidence>
<dbReference type="PANTHER" id="PTHR46648:SF1">
    <property type="entry name" value="ADENOSINE 5'-MONOPHOSPHORAMIDASE HNT1"/>
    <property type="match status" value="1"/>
</dbReference>
<dbReference type="Proteomes" id="UP000655550">
    <property type="component" value="Unassembled WGS sequence"/>
</dbReference>
<evidence type="ECO:0000313" key="8">
    <source>
        <dbReference type="Proteomes" id="UP000655550"/>
    </source>
</evidence>